<accession>A0AAE0YMI6</accession>
<dbReference type="EMBL" id="JAWDGP010005819">
    <property type="protein sequence ID" value="KAK3751444.1"/>
    <property type="molecule type" value="Genomic_DNA"/>
</dbReference>
<comment type="caution">
    <text evidence="2">The sequence shown here is derived from an EMBL/GenBank/DDBJ whole genome shotgun (WGS) entry which is preliminary data.</text>
</comment>
<reference evidence="2" key="1">
    <citation type="journal article" date="2023" name="G3 (Bethesda)">
        <title>A reference genome for the long-term kleptoplast-retaining sea slug Elysia crispata morphotype clarki.</title>
        <authorList>
            <person name="Eastman K.E."/>
            <person name="Pendleton A.L."/>
            <person name="Shaikh M.A."/>
            <person name="Suttiyut T."/>
            <person name="Ogas R."/>
            <person name="Tomko P."/>
            <person name="Gavelis G."/>
            <person name="Widhalm J.R."/>
            <person name="Wisecaver J.H."/>
        </authorList>
    </citation>
    <scope>NUCLEOTIDE SEQUENCE</scope>
    <source>
        <strain evidence="2">ECLA1</strain>
    </source>
</reference>
<dbReference type="InterPro" id="IPR008906">
    <property type="entry name" value="HATC_C_dom"/>
</dbReference>
<dbReference type="SUPFAM" id="SSF53098">
    <property type="entry name" value="Ribonuclease H-like"/>
    <property type="match status" value="1"/>
</dbReference>
<evidence type="ECO:0000313" key="2">
    <source>
        <dbReference type="EMBL" id="KAK3751444.1"/>
    </source>
</evidence>
<dbReference type="Proteomes" id="UP001283361">
    <property type="component" value="Unassembled WGS sequence"/>
</dbReference>
<keyword evidence="3" id="KW-1185">Reference proteome</keyword>
<feature type="domain" description="HAT C-terminal dimerisation" evidence="1">
    <location>
        <begin position="303"/>
        <end position="355"/>
    </location>
</feature>
<dbReference type="PANTHER" id="PTHR46481:SF4">
    <property type="entry name" value="ZINC FINGER BED DOMAIN-CONTAINING PROTEIN 4"/>
    <property type="match status" value="1"/>
</dbReference>
<dbReference type="PANTHER" id="PTHR46481">
    <property type="entry name" value="ZINC FINGER BED DOMAIN-CONTAINING PROTEIN 4"/>
    <property type="match status" value="1"/>
</dbReference>
<protein>
    <recommendedName>
        <fullName evidence="1">HAT C-terminal dimerisation domain-containing protein</fullName>
    </recommendedName>
</protein>
<dbReference type="AlphaFoldDB" id="A0AAE0YMI6"/>
<name>A0AAE0YMI6_9GAST</name>
<evidence type="ECO:0000313" key="3">
    <source>
        <dbReference type="Proteomes" id="UP001283361"/>
    </source>
</evidence>
<proteinExistence type="predicted"/>
<dbReference type="GO" id="GO:0046983">
    <property type="term" value="F:protein dimerization activity"/>
    <property type="evidence" value="ECO:0007669"/>
    <property type="project" value="InterPro"/>
</dbReference>
<dbReference type="SUPFAM" id="SSF140996">
    <property type="entry name" value="Hermes dimerisation domain"/>
    <property type="match status" value="1"/>
</dbReference>
<gene>
    <name evidence="2" type="ORF">RRG08_051169</name>
</gene>
<dbReference type="InterPro" id="IPR012337">
    <property type="entry name" value="RNaseH-like_sf"/>
</dbReference>
<organism evidence="2 3">
    <name type="scientific">Elysia crispata</name>
    <name type="common">lettuce slug</name>
    <dbReference type="NCBI Taxonomy" id="231223"/>
    <lineage>
        <taxon>Eukaryota</taxon>
        <taxon>Metazoa</taxon>
        <taxon>Spiralia</taxon>
        <taxon>Lophotrochozoa</taxon>
        <taxon>Mollusca</taxon>
        <taxon>Gastropoda</taxon>
        <taxon>Heterobranchia</taxon>
        <taxon>Euthyneura</taxon>
        <taxon>Panpulmonata</taxon>
        <taxon>Sacoglossa</taxon>
        <taxon>Placobranchoidea</taxon>
        <taxon>Plakobranchidae</taxon>
        <taxon>Elysia</taxon>
    </lineage>
</organism>
<evidence type="ECO:0000259" key="1">
    <source>
        <dbReference type="Pfam" id="PF05699"/>
    </source>
</evidence>
<sequence length="385" mass="43723">MSNASFQPTIVETVSKKIKYKPDCDRKRELDNLVLDLVTQDMQPLSVVDNKAFRALVHSLDPKYEIGSRKHMTSHLLPAKYHEEKAKLIDELRCVDSVAVTTDCWISRSTDSYITVTVHFIGADWLLKSSVLTRGTRQTIWRICLSKKKYIDISDADIELLEAARQTLQPFYEATVELSTERATSASKILPLVHLLIEFAAADHTPLGASPHQQLVSSHTLGSMVQKSGFSSTAAATEAVDELRRALVSSLNSAESEKSHELVEGETAVSPPKKKSLLWSSFDKNMVDSKNVSTPPVSAQELEMRRYLEDQCIAREEDPLKCWKTWHLRYPNYQLTMQDLANPATSVPSERLFKGWRAYLNQKEFPETSKCRYDFVLKWKVISER</sequence>
<dbReference type="Pfam" id="PF05699">
    <property type="entry name" value="Dimer_Tnp_hAT"/>
    <property type="match status" value="1"/>
</dbReference>
<dbReference type="InterPro" id="IPR052035">
    <property type="entry name" value="ZnF_BED_domain_contain"/>
</dbReference>